<reference evidence="3" key="1">
    <citation type="submission" date="2017-02" db="UniProtKB">
        <authorList>
            <consortium name="WormBaseParasite"/>
        </authorList>
    </citation>
    <scope>IDENTIFICATION</scope>
</reference>
<evidence type="ECO:0000313" key="2">
    <source>
        <dbReference type="Proteomes" id="UP000038045"/>
    </source>
</evidence>
<dbReference type="Proteomes" id="UP000038045">
    <property type="component" value="Unplaced"/>
</dbReference>
<name>A0A0N4ZH30_PARTI</name>
<feature type="compositionally biased region" description="Polar residues" evidence="1">
    <location>
        <begin position="258"/>
        <end position="268"/>
    </location>
</feature>
<evidence type="ECO:0000313" key="3">
    <source>
        <dbReference type="WBParaSite" id="PTRK_0000719400.1"/>
    </source>
</evidence>
<proteinExistence type="predicted"/>
<protein>
    <submittedName>
        <fullName evidence="3">Protein aurora borealis</fullName>
    </submittedName>
</protein>
<feature type="region of interest" description="Disordered" evidence="1">
    <location>
        <begin position="258"/>
        <end position="283"/>
    </location>
</feature>
<accession>A0A0N4ZH30</accession>
<feature type="region of interest" description="Disordered" evidence="1">
    <location>
        <begin position="331"/>
        <end position="367"/>
    </location>
</feature>
<dbReference type="AlphaFoldDB" id="A0A0N4ZH30"/>
<dbReference type="WBParaSite" id="PTRK_0000719400.1">
    <property type="protein sequence ID" value="PTRK_0000719400.1"/>
    <property type="gene ID" value="PTRK_0000719400"/>
</dbReference>
<evidence type="ECO:0000256" key="1">
    <source>
        <dbReference type="SAM" id="MobiDB-lite"/>
    </source>
</evidence>
<feature type="compositionally biased region" description="Basic and acidic residues" evidence="1">
    <location>
        <begin position="334"/>
        <end position="348"/>
    </location>
</feature>
<keyword evidence="2" id="KW-1185">Reference proteome</keyword>
<sequence length="470" mass="54201">MNYPREFDDILYNSDGLLSKSILNQSRRFRQPKRKSDSMFDDQLFKQAFNAPFFQRTTSSFVRDAIPKEFMNTGFDRLFPLTSGHDNTFVNSFRQEHRPIRETQSFRIPSINDSDEEQFFRNRNSSTSSNGVVRNIPIRFMDDQNVRSFNESFNDDYLSFENNVSQQRSDLLNNDFMENNSQSRPFFNNTMYGSAPKSIRRTKSSGQVSPPLFGIWNDFLDHKDIDNNIDRKGPIDIQNVTKPKVPPKPVSLSKSMFSSNDFNQNNRKNSLHHDNYIPNNISNTEKLKDNTEMKFIPRIHQKLKKEDSIDEAIRSLEMLEINPQKYVSYTNSNDIEKNDNKNSQHLDDSSLDSPSSSGIVGDLSDEEKKRSSVNLKYQILSKPNEILGHDNHNRDSFYETLPATLHKPVLSKTAGLTEQTKIIVPMENGNTLTIPLVTNNGIYTNMSESTENINSNYPTNYSKNISLKSE</sequence>
<organism evidence="2 3">
    <name type="scientific">Parastrongyloides trichosuri</name>
    <name type="common">Possum-specific nematode worm</name>
    <dbReference type="NCBI Taxonomy" id="131310"/>
    <lineage>
        <taxon>Eukaryota</taxon>
        <taxon>Metazoa</taxon>
        <taxon>Ecdysozoa</taxon>
        <taxon>Nematoda</taxon>
        <taxon>Chromadorea</taxon>
        <taxon>Rhabditida</taxon>
        <taxon>Tylenchina</taxon>
        <taxon>Panagrolaimomorpha</taxon>
        <taxon>Strongyloidoidea</taxon>
        <taxon>Strongyloididae</taxon>
        <taxon>Parastrongyloides</taxon>
    </lineage>
</organism>
<dbReference type="STRING" id="131310.A0A0N4ZH30"/>